<protein>
    <submittedName>
        <fullName evidence="1">Helix-turn-helix domain-containing protein</fullName>
    </submittedName>
</protein>
<dbReference type="RefSeq" id="WP_311674408.1">
    <property type="nucleotide sequence ID" value="NZ_JAVREQ010000016.1"/>
</dbReference>
<evidence type="ECO:0000313" key="2">
    <source>
        <dbReference type="Proteomes" id="UP001183414"/>
    </source>
</evidence>
<dbReference type="Proteomes" id="UP001183414">
    <property type="component" value="Unassembled WGS sequence"/>
</dbReference>
<dbReference type="InterPro" id="IPR009057">
    <property type="entry name" value="Homeodomain-like_sf"/>
</dbReference>
<sequence>MTLRLKGRGDSGRWRCYILVKRYADGGGLTAAGRAKREAVRFEAAEMFEHGLRPPDVARRLRVTRKSAYAWHATWRDGGKPALSSKGPGGFPCQLSDEQAETAADRAGCRSCDARLERGPAVDPRARGRADPQAVRVPVHATWGVVSAAPAGLVAAGSRTPGG</sequence>
<dbReference type="Pfam" id="PF13384">
    <property type="entry name" value="HTH_23"/>
    <property type="match status" value="1"/>
</dbReference>
<evidence type="ECO:0000313" key="1">
    <source>
        <dbReference type="EMBL" id="MDT0380682.1"/>
    </source>
</evidence>
<organism evidence="1 2">
    <name type="scientific">Streptomyces hazeniae</name>
    <dbReference type="NCBI Taxonomy" id="3075538"/>
    <lineage>
        <taxon>Bacteria</taxon>
        <taxon>Bacillati</taxon>
        <taxon>Actinomycetota</taxon>
        <taxon>Actinomycetes</taxon>
        <taxon>Kitasatosporales</taxon>
        <taxon>Streptomycetaceae</taxon>
        <taxon>Streptomyces</taxon>
    </lineage>
</organism>
<reference evidence="2" key="1">
    <citation type="submission" date="2023-07" db="EMBL/GenBank/DDBJ databases">
        <title>30 novel species of actinomycetes from the DSMZ collection.</title>
        <authorList>
            <person name="Nouioui I."/>
        </authorList>
    </citation>
    <scope>NUCLEOTIDE SEQUENCE [LARGE SCALE GENOMIC DNA]</scope>
    <source>
        <strain evidence="2">DSM 42041</strain>
    </source>
</reference>
<name>A0ABU2NUM4_9ACTN</name>
<accession>A0ABU2NUM4</accession>
<dbReference type="SUPFAM" id="SSF46689">
    <property type="entry name" value="Homeodomain-like"/>
    <property type="match status" value="1"/>
</dbReference>
<comment type="caution">
    <text evidence="1">The sequence shown here is derived from an EMBL/GenBank/DDBJ whole genome shotgun (WGS) entry which is preliminary data.</text>
</comment>
<gene>
    <name evidence="1" type="ORF">RM572_18170</name>
</gene>
<keyword evidence="2" id="KW-1185">Reference proteome</keyword>
<dbReference type="EMBL" id="JAVREQ010000016">
    <property type="protein sequence ID" value="MDT0380682.1"/>
    <property type="molecule type" value="Genomic_DNA"/>
</dbReference>
<proteinExistence type="predicted"/>